<dbReference type="InterPro" id="IPR019734">
    <property type="entry name" value="TPR_rpt"/>
</dbReference>
<evidence type="ECO:0000256" key="1">
    <source>
        <dbReference type="ARBA" id="ARBA00023125"/>
    </source>
</evidence>
<protein>
    <submittedName>
        <fullName evidence="4">Helix-turn-helix domain-containing protein</fullName>
    </submittedName>
</protein>
<dbReference type="SUPFAM" id="SSF48452">
    <property type="entry name" value="TPR-like"/>
    <property type="match status" value="1"/>
</dbReference>
<dbReference type="GeneID" id="88813385"/>
<dbReference type="PANTHER" id="PTHR46797">
    <property type="entry name" value="HTH-TYPE TRANSCRIPTIONAL REGULATOR"/>
    <property type="match status" value="1"/>
</dbReference>
<dbReference type="InterPro" id="IPR011990">
    <property type="entry name" value="TPR-like_helical_dom_sf"/>
</dbReference>
<dbReference type="Gene3D" id="1.10.260.40">
    <property type="entry name" value="lambda repressor-like DNA-binding domains"/>
    <property type="match status" value="1"/>
</dbReference>
<accession>A0ABX8GEI7</accession>
<evidence type="ECO:0000259" key="3">
    <source>
        <dbReference type="PROSITE" id="PS50943"/>
    </source>
</evidence>
<feature type="domain" description="HTH cro/C1-type" evidence="3">
    <location>
        <begin position="6"/>
        <end position="59"/>
    </location>
</feature>
<dbReference type="EMBL" id="CP075898">
    <property type="protein sequence ID" value="QWB31814.1"/>
    <property type="molecule type" value="Genomic_DNA"/>
</dbReference>
<dbReference type="PANTHER" id="PTHR46797:SF1">
    <property type="entry name" value="METHYLPHOSPHONATE SYNTHASE"/>
    <property type="match status" value="1"/>
</dbReference>
<dbReference type="CDD" id="cd00093">
    <property type="entry name" value="HTH_XRE"/>
    <property type="match status" value="1"/>
</dbReference>
<dbReference type="Gene3D" id="1.25.40.10">
    <property type="entry name" value="Tetratricopeptide repeat domain"/>
    <property type="match status" value="2"/>
</dbReference>
<keyword evidence="1" id="KW-0238">DNA-binding</keyword>
<reference evidence="4 5" key="1">
    <citation type="submission" date="2021-05" db="EMBL/GenBank/DDBJ databases">
        <title>Biocontrol using Exiguobacterium acetylicum SI17 against litchi downy blight caused by Peronophythora litchii.</title>
        <authorList>
            <person name="Zheng L."/>
        </authorList>
    </citation>
    <scope>NUCLEOTIDE SEQUENCE [LARGE SCALE GENOMIC DNA]</scope>
    <source>
        <strain evidence="4 5">SI17</strain>
        <plasmid evidence="4 5">p1</plasmid>
    </source>
</reference>
<geneLocation type="plasmid" evidence="4 5">
    <name>p1</name>
</geneLocation>
<dbReference type="Proteomes" id="UP000679498">
    <property type="component" value="Plasmid p1"/>
</dbReference>
<dbReference type="SUPFAM" id="SSF47413">
    <property type="entry name" value="lambda repressor-like DNA-binding domains"/>
    <property type="match status" value="1"/>
</dbReference>
<sequence>MIGQKIKEARLEMGLSQRQLAGDDISRAYISILEKGAATPSDKVLHVIATRLGKPVDFFLGSVDEEMQEVAYALLERARHQMNSEQYDLAKGLLDRVRAATQNEQVLLDSYDLYIDILLIQEDFSTCNEFGVSVEHAFKTCEDKARVISYYMRLGKANFKNENYPLAHHHYLQAIHHSTSLKRLYEERIQCFIYLGTINVRLGKYQDAKTYYETALSEASLTSHYASIADAHLGLGRVYHLSADNVSAILHTQKAVEYYGQAGDEDYATYAKNNLIVMKNENLKEIIIELQKYLETYERQQNVMKQANILEELTTLMLQLHRFDEAKVYCLKGLRLLDQQENALLAAKFYRAAGVIHHAYDEVDYAYLMLRSSRDLFVRLASQTEVDITRQLLQFVDQENLVDRYVALIR</sequence>
<keyword evidence="5" id="KW-1185">Reference proteome</keyword>
<evidence type="ECO:0000256" key="2">
    <source>
        <dbReference type="SAM" id="Coils"/>
    </source>
</evidence>
<dbReference type="PROSITE" id="PS50943">
    <property type="entry name" value="HTH_CROC1"/>
    <property type="match status" value="1"/>
</dbReference>
<dbReference type="InterPro" id="IPR050807">
    <property type="entry name" value="TransReg_Diox_bact_type"/>
</dbReference>
<keyword evidence="4" id="KW-0614">Plasmid</keyword>
<gene>
    <name evidence="4" type="ORF">KKI46_16915</name>
</gene>
<dbReference type="RefSeq" id="WP_214813921.1">
    <property type="nucleotide sequence ID" value="NZ_CAXOKI010000008.1"/>
</dbReference>
<keyword evidence="2" id="KW-0175">Coiled coil</keyword>
<evidence type="ECO:0000313" key="4">
    <source>
        <dbReference type="EMBL" id="QWB31814.1"/>
    </source>
</evidence>
<dbReference type="SMART" id="SM00530">
    <property type="entry name" value="HTH_XRE"/>
    <property type="match status" value="1"/>
</dbReference>
<proteinExistence type="predicted"/>
<dbReference type="InterPro" id="IPR001387">
    <property type="entry name" value="Cro/C1-type_HTH"/>
</dbReference>
<dbReference type="InterPro" id="IPR010982">
    <property type="entry name" value="Lambda_DNA-bd_dom_sf"/>
</dbReference>
<dbReference type="SMART" id="SM00028">
    <property type="entry name" value="TPR"/>
    <property type="match status" value="5"/>
</dbReference>
<organism evidence="4 5">
    <name type="scientific">Exiguobacterium acetylicum</name>
    <name type="common">Brevibacterium acetylicum</name>
    <dbReference type="NCBI Taxonomy" id="41170"/>
    <lineage>
        <taxon>Bacteria</taxon>
        <taxon>Bacillati</taxon>
        <taxon>Bacillota</taxon>
        <taxon>Bacilli</taxon>
        <taxon>Bacillales</taxon>
        <taxon>Bacillales Family XII. Incertae Sedis</taxon>
        <taxon>Exiguobacterium</taxon>
    </lineage>
</organism>
<name>A0ABX8GEI7_EXIAC</name>
<feature type="coiled-coil region" evidence="2">
    <location>
        <begin position="280"/>
        <end position="310"/>
    </location>
</feature>
<evidence type="ECO:0000313" key="5">
    <source>
        <dbReference type="Proteomes" id="UP000679498"/>
    </source>
</evidence>
<dbReference type="Pfam" id="PF01381">
    <property type="entry name" value="HTH_3"/>
    <property type="match status" value="1"/>
</dbReference>